<evidence type="ECO:0000256" key="9">
    <source>
        <dbReference type="ARBA" id="ARBA00023136"/>
    </source>
</evidence>
<feature type="region of interest" description="Disordered" evidence="11">
    <location>
        <begin position="752"/>
        <end position="785"/>
    </location>
</feature>
<dbReference type="PANTHER" id="PTHR32361">
    <property type="entry name" value="FERRIC/CUPRIC REDUCTASE TRANSMEMBRANE COMPONENT"/>
    <property type="match status" value="1"/>
</dbReference>
<dbReference type="AlphaFoldDB" id="A0A8H7XLI9"/>
<dbReference type="PANTHER" id="PTHR32361:SF9">
    <property type="entry name" value="FERRIC REDUCTASE TRANSMEMBRANE COMPONENT 3-RELATED"/>
    <property type="match status" value="1"/>
</dbReference>
<keyword evidence="3" id="KW-0813">Transport</keyword>
<dbReference type="SUPFAM" id="SSF52343">
    <property type="entry name" value="Ferredoxin reductase-like, C-terminal NADP-linked domain"/>
    <property type="match status" value="1"/>
</dbReference>
<feature type="transmembrane region" description="Helical" evidence="12">
    <location>
        <begin position="429"/>
        <end position="446"/>
    </location>
</feature>
<keyword evidence="6 12" id="KW-1133">Transmembrane helix</keyword>
<evidence type="ECO:0000256" key="2">
    <source>
        <dbReference type="ARBA" id="ARBA00006278"/>
    </source>
</evidence>
<dbReference type="GO" id="GO:0006879">
    <property type="term" value="P:intracellular iron ion homeostasis"/>
    <property type="evidence" value="ECO:0007669"/>
    <property type="project" value="TreeGrafter"/>
</dbReference>
<dbReference type="OrthoDB" id="3944240at2759"/>
<dbReference type="GO" id="GO:0000293">
    <property type="term" value="F:ferric-chelate reductase activity"/>
    <property type="evidence" value="ECO:0007669"/>
    <property type="project" value="TreeGrafter"/>
</dbReference>
<dbReference type="Pfam" id="PF08022">
    <property type="entry name" value="FAD_binding_8"/>
    <property type="match status" value="1"/>
</dbReference>
<keyword evidence="10" id="KW-0325">Glycoprotein</keyword>
<dbReference type="Pfam" id="PF04145">
    <property type="entry name" value="Ctr"/>
    <property type="match status" value="1"/>
</dbReference>
<feature type="chain" id="PRO_5034834006" description="FAD-binding FR-type domain-containing protein" evidence="13">
    <location>
        <begin position="22"/>
        <end position="843"/>
    </location>
</feature>
<keyword evidence="4 12" id="KW-0812">Transmembrane</keyword>
<dbReference type="GO" id="GO:0015677">
    <property type="term" value="P:copper ion import"/>
    <property type="evidence" value="ECO:0007669"/>
    <property type="project" value="TreeGrafter"/>
</dbReference>
<dbReference type="InterPro" id="IPR013121">
    <property type="entry name" value="Fe_red_NAD-bd_6"/>
</dbReference>
<dbReference type="Pfam" id="PF01794">
    <property type="entry name" value="Ferric_reduct"/>
    <property type="match status" value="1"/>
</dbReference>
<dbReference type="InterPro" id="IPR039261">
    <property type="entry name" value="FNR_nucleotide-bd"/>
</dbReference>
<evidence type="ECO:0000313" key="15">
    <source>
        <dbReference type="EMBL" id="KAG5161979.1"/>
    </source>
</evidence>
<evidence type="ECO:0000256" key="12">
    <source>
        <dbReference type="SAM" id="Phobius"/>
    </source>
</evidence>
<dbReference type="CDD" id="cd06186">
    <property type="entry name" value="NOX_Duox_like_FAD_NADP"/>
    <property type="match status" value="1"/>
</dbReference>
<evidence type="ECO:0000256" key="13">
    <source>
        <dbReference type="SAM" id="SignalP"/>
    </source>
</evidence>
<evidence type="ECO:0000256" key="11">
    <source>
        <dbReference type="SAM" id="MobiDB-lite"/>
    </source>
</evidence>
<evidence type="ECO:0000256" key="5">
    <source>
        <dbReference type="ARBA" id="ARBA00022982"/>
    </source>
</evidence>
<feature type="transmembrane region" description="Helical" evidence="12">
    <location>
        <begin position="321"/>
        <end position="341"/>
    </location>
</feature>
<feature type="domain" description="FAD-binding FR-type" evidence="14">
    <location>
        <begin position="493"/>
        <end position="628"/>
    </location>
</feature>
<accession>A0A8H7XLI9</accession>
<reference evidence="15" key="1">
    <citation type="submission" date="2021-02" db="EMBL/GenBank/DDBJ databases">
        <title>Psilocybe cubensis genome.</title>
        <authorList>
            <person name="Mckernan K.J."/>
            <person name="Crawford S."/>
            <person name="Trippe A."/>
            <person name="Kane L.T."/>
            <person name="Mclaughlin S."/>
        </authorList>
    </citation>
    <scope>NUCLEOTIDE SEQUENCE [LARGE SCALE GENOMIC DNA]</scope>
    <source>
        <strain evidence="15">MGC-MH-2018</strain>
    </source>
</reference>
<evidence type="ECO:0000256" key="1">
    <source>
        <dbReference type="ARBA" id="ARBA00004141"/>
    </source>
</evidence>
<keyword evidence="13" id="KW-0732">Signal</keyword>
<dbReference type="EMBL" id="JAFIQS010000022">
    <property type="protein sequence ID" value="KAG5161979.1"/>
    <property type="molecule type" value="Genomic_DNA"/>
</dbReference>
<feature type="transmembrane region" description="Helical" evidence="12">
    <location>
        <begin position="148"/>
        <end position="168"/>
    </location>
</feature>
<dbReference type="GO" id="GO:0005886">
    <property type="term" value="C:plasma membrane"/>
    <property type="evidence" value="ECO:0007669"/>
    <property type="project" value="TreeGrafter"/>
</dbReference>
<dbReference type="InterPro" id="IPR013130">
    <property type="entry name" value="Fe3_Rdtase_TM_dom"/>
</dbReference>
<evidence type="ECO:0000256" key="7">
    <source>
        <dbReference type="ARBA" id="ARBA00023002"/>
    </source>
</evidence>
<keyword evidence="5" id="KW-0249">Electron transport</keyword>
<evidence type="ECO:0000259" key="14">
    <source>
        <dbReference type="PROSITE" id="PS51384"/>
    </source>
</evidence>
<dbReference type="InterPro" id="IPR017927">
    <property type="entry name" value="FAD-bd_FR_type"/>
</dbReference>
<dbReference type="SFLD" id="SFLDG01168">
    <property type="entry name" value="Ferric_reductase_subgroup_(FRE"/>
    <property type="match status" value="1"/>
</dbReference>
<dbReference type="PROSITE" id="PS51384">
    <property type="entry name" value="FAD_FR"/>
    <property type="match status" value="1"/>
</dbReference>
<feature type="transmembrane region" description="Helical" evidence="12">
    <location>
        <begin position="64"/>
        <end position="83"/>
    </location>
</feature>
<keyword evidence="9 12" id="KW-0472">Membrane</keyword>
<evidence type="ECO:0000256" key="4">
    <source>
        <dbReference type="ARBA" id="ARBA00022692"/>
    </source>
</evidence>
<keyword evidence="7" id="KW-0560">Oxidoreductase</keyword>
<feature type="transmembrane region" description="Helical" evidence="12">
    <location>
        <begin position="235"/>
        <end position="253"/>
    </location>
</feature>
<comment type="caution">
    <text evidence="15">The sequence shown here is derived from an EMBL/GenBank/DDBJ whole genome shotgun (WGS) entry which is preliminary data.</text>
</comment>
<evidence type="ECO:0000256" key="6">
    <source>
        <dbReference type="ARBA" id="ARBA00022989"/>
    </source>
</evidence>
<comment type="subcellular location">
    <subcellularLocation>
        <location evidence="1">Membrane</location>
        <topology evidence="1">Multi-pass membrane protein</topology>
    </subcellularLocation>
</comment>
<dbReference type="GO" id="GO:0005375">
    <property type="term" value="F:copper ion transmembrane transporter activity"/>
    <property type="evidence" value="ECO:0007669"/>
    <property type="project" value="InterPro"/>
</dbReference>
<feature type="transmembrane region" description="Helical" evidence="12">
    <location>
        <begin position="453"/>
        <end position="474"/>
    </location>
</feature>
<dbReference type="InterPro" id="IPR013112">
    <property type="entry name" value="FAD-bd_8"/>
</dbReference>
<organism evidence="15">
    <name type="scientific">Psilocybe cubensis</name>
    <name type="common">Psychedelic mushroom</name>
    <name type="synonym">Stropharia cubensis</name>
    <dbReference type="NCBI Taxonomy" id="181762"/>
    <lineage>
        <taxon>Eukaryota</taxon>
        <taxon>Fungi</taxon>
        <taxon>Dikarya</taxon>
        <taxon>Basidiomycota</taxon>
        <taxon>Agaricomycotina</taxon>
        <taxon>Agaricomycetes</taxon>
        <taxon>Agaricomycetidae</taxon>
        <taxon>Agaricales</taxon>
        <taxon>Agaricineae</taxon>
        <taxon>Strophariaceae</taxon>
        <taxon>Psilocybe</taxon>
    </lineage>
</organism>
<gene>
    <name evidence="15" type="ORF">JR316_013113</name>
</gene>
<dbReference type="InterPro" id="IPR051410">
    <property type="entry name" value="Ferric/Cupric_Reductase"/>
</dbReference>
<dbReference type="SFLD" id="SFLDS00052">
    <property type="entry name" value="Ferric_Reductase_Domain"/>
    <property type="match status" value="1"/>
</dbReference>
<proteinExistence type="inferred from homology"/>
<protein>
    <recommendedName>
        <fullName evidence="14">FAD-binding FR-type domain-containing protein</fullName>
    </recommendedName>
</protein>
<keyword evidence="8" id="KW-0406">Ion transport</keyword>
<sequence>MSAVTLQLVFALSLLNKFVLADNGMDMSMDGAMSLTAGHMMLPYLHFTPGDTIWFFGWVPQSKGAMVGACIGLFLLALVDRWLAAIRAMADSYWRQRGRVIASNRLNSAKTSDAQKSVLNRALPFRYIPPFILSHDVARGILHAGQMALSFAFMLVVMTYQVAFILSIDQVGQSEPCPRTLSIYRYRFFIGGTTFSRAREELKMANTGTPPVIPIEFQQYNSYVVDPQWQRKFSIIWPCVLAGFILLSLPHLVRSIKNGRAYSTFFGISEDLSGVEYSALALAADHSMKRRPSTSIFTKLEKLFGLLGSFFYWTLPGFALNAGQIVIVTAYVVTVVLCIVLDAPLISNSNRAGFIALAQFPVVFLFATKNSVVSLLLGPGNGYEKLNFIHRWSGRIMFLGGLLHGSLWIRNHLQYNIPIIGQQKETSGIAAFGLLSVIVLTSLRPVRRFCYEVFYILHMLSFIAFFVTICYHTIYASPWIFPPLAFYGFDILLRMFRHRIKDAVLVPIDSQMTLIHVPYSTSGWIAGQHVRLRVFFSGRIFESHPLTIFSAPPEISCITSMPQGVSFGVRACGDWSKALNRYAMQAVAELQAELCEKPSSKQESEKSAPTEAPIQVMLDGPYGGCSVDLGNYETALLFAGGTGVTFTLGLLDDIVGRCVRLGRKNGEITRRIEFTWCIRSFGSIEWFAPALMDIANMAALSSKSANPIELHISIYVTCLCNPEAIPPIPNCDVTIIRPSVYRILADITTPPRLSSTAKSETGDELPPIDVEKRQSAVTEPDSEIGESLGSKLSWIENGGGLAVCASGPQSLTREASNAVARLQMSGRGLQIGKIGFHSEVFTL</sequence>
<feature type="signal peptide" evidence="13">
    <location>
        <begin position="1"/>
        <end position="21"/>
    </location>
</feature>
<dbReference type="GO" id="GO:0006826">
    <property type="term" value="P:iron ion transport"/>
    <property type="evidence" value="ECO:0007669"/>
    <property type="project" value="TreeGrafter"/>
</dbReference>
<evidence type="ECO:0000256" key="3">
    <source>
        <dbReference type="ARBA" id="ARBA00022448"/>
    </source>
</evidence>
<feature type="transmembrane region" description="Helical" evidence="12">
    <location>
        <begin position="296"/>
        <end position="315"/>
    </location>
</feature>
<name>A0A8H7XLI9_PSICU</name>
<dbReference type="Gene3D" id="3.40.50.80">
    <property type="entry name" value="Nucleotide-binding domain of ferredoxin-NADP reductase (FNR) module"/>
    <property type="match status" value="1"/>
</dbReference>
<dbReference type="InterPro" id="IPR007274">
    <property type="entry name" value="Cop_transporter"/>
</dbReference>
<dbReference type="Pfam" id="PF08030">
    <property type="entry name" value="NAD_binding_6"/>
    <property type="match status" value="1"/>
</dbReference>
<evidence type="ECO:0000256" key="8">
    <source>
        <dbReference type="ARBA" id="ARBA00023065"/>
    </source>
</evidence>
<comment type="similarity">
    <text evidence="2">Belongs to the ferric reductase (FRE) family.</text>
</comment>
<evidence type="ECO:0000256" key="10">
    <source>
        <dbReference type="ARBA" id="ARBA00023180"/>
    </source>
</evidence>